<feature type="transmembrane region" description="Helical" evidence="1">
    <location>
        <begin position="20"/>
        <end position="47"/>
    </location>
</feature>
<feature type="transmembrane region" description="Helical" evidence="1">
    <location>
        <begin position="102"/>
        <end position="121"/>
    </location>
</feature>
<protein>
    <submittedName>
        <fullName evidence="2">Uncharacterized protein</fullName>
    </submittedName>
</protein>
<dbReference type="HOGENOM" id="CLU_067921_0_0_1"/>
<feature type="transmembrane region" description="Helical" evidence="1">
    <location>
        <begin position="153"/>
        <end position="174"/>
    </location>
</feature>
<dbReference type="EMBL" id="DS268409">
    <property type="protein sequence ID" value="EFO95239.1"/>
    <property type="molecule type" value="Genomic_DNA"/>
</dbReference>
<keyword evidence="3" id="KW-1185">Reference proteome</keyword>
<feature type="transmembrane region" description="Helical" evidence="1">
    <location>
        <begin position="276"/>
        <end position="306"/>
    </location>
</feature>
<dbReference type="PANTHER" id="PTHR46891">
    <property type="entry name" value="SERPENTINE RECEPTOR, CLASS H-RELATED"/>
    <property type="match status" value="1"/>
</dbReference>
<dbReference type="OrthoDB" id="5809679at2759"/>
<dbReference type="PANTHER" id="PTHR46891:SF6">
    <property type="entry name" value="SERPENTINE RECEPTOR, CLASS H"/>
    <property type="match status" value="1"/>
</dbReference>
<dbReference type="eggNOG" id="ENOG502TFMT">
    <property type="taxonomic scope" value="Eukaryota"/>
</dbReference>
<organism evidence="3">
    <name type="scientific">Caenorhabditis remanei</name>
    <name type="common">Caenorhabditis vulgaris</name>
    <dbReference type="NCBI Taxonomy" id="31234"/>
    <lineage>
        <taxon>Eukaryota</taxon>
        <taxon>Metazoa</taxon>
        <taxon>Ecdysozoa</taxon>
        <taxon>Nematoda</taxon>
        <taxon>Chromadorea</taxon>
        <taxon>Rhabditida</taxon>
        <taxon>Rhabditina</taxon>
        <taxon>Rhabditomorpha</taxon>
        <taxon>Rhabditoidea</taxon>
        <taxon>Rhabditidae</taxon>
        <taxon>Peloderinae</taxon>
        <taxon>Caenorhabditis</taxon>
    </lineage>
</organism>
<feature type="transmembrane region" description="Helical" evidence="1">
    <location>
        <begin position="312"/>
        <end position="333"/>
    </location>
</feature>
<reference evidence="2" key="1">
    <citation type="submission" date="2007-07" db="EMBL/GenBank/DDBJ databases">
        <title>PCAP assembly of the Caenorhabditis remanei genome.</title>
        <authorList>
            <consortium name="The Caenorhabditis remanei Sequencing Consortium"/>
            <person name="Wilson R.K."/>
        </authorList>
    </citation>
    <scope>NUCLEOTIDE SEQUENCE [LARGE SCALE GENOMIC DNA]</scope>
    <source>
        <strain evidence="2">PB4641</strain>
    </source>
</reference>
<feature type="transmembrane region" description="Helical" evidence="1">
    <location>
        <begin position="59"/>
        <end position="82"/>
    </location>
</feature>
<dbReference type="AlphaFoldDB" id="E3LHL8"/>
<evidence type="ECO:0000313" key="3">
    <source>
        <dbReference type="Proteomes" id="UP000008281"/>
    </source>
</evidence>
<dbReference type="Pfam" id="PF10318">
    <property type="entry name" value="7TM_GPCR_Srh"/>
    <property type="match status" value="1"/>
</dbReference>
<evidence type="ECO:0000256" key="1">
    <source>
        <dbReference type="SAM" id="Phobius"/>
    </source>
</evidence>
<keyword evidence="1" id="KW-0472">Membrane</keyword>
<dbReference type="Proteomes" id="UP000008281">
    <property type="component" value="Unassembled WGS sequence"/>
</dbReference>
<dbReference type="InParanoid" id="E3LHL8"/>
<accession>E3LHL8</accession>
<name>E3LHL8_CAERE</name>
<proteinExistence type="predicted"/>
<gene>
    <name evidence="2" type="ORF">CRE_09229</name>
</gene>
<evidence type="ECO:0000313" key="2">
    <source>
        <dbReference type="EMBL" id="EFO95239.1"/>
    </source>
</evidence>
<keyword evidence="1" id="KW-1133">Transmembrane helix</keyword>
<keyword evidence="1" id="KW-0812">Transmembrane</keyword>
<dbReference type="InterPro" id="IPR019422">
    <property type="entry name" value="7TM_GPCR_serpentine_rcpt_Srh"/>
</dbReference>
<feature type="transmembrane region" description="Helical" evidence="1">
    <location>
        <begin position="234"/>
        <end position="256"/>
    </location>
</feature>
<sequence length="369" mass="42208">MEEWIQMLYDDREMCSKPGPIGYSVSLTTAHIIAAPIYAVAFYTLYAEKSPNFKIYKRYLAVHAICNIIFEFHLSVVLRPVIYLPYPIVRFTGIFMLRYINGSLTFFIFVLFIFGICWSIVELFHYRFKLIVGSSLTSEWIKKTARIAAVTRWTLAVLTLVTVFTIPLCVIGMFDQTMHKMRFSQVRGFQNPQTEHRKLQIINQYPEILCMSALTLPKTADAGLKPIHLFNLSAFFFIAVGFFLSGFMGLTSYLALQRMVAQTRASMKTVAMHKAFLISLFSQVCVHGVMLGFPVFIYIIAAIFNFDGNEVAYVAIVMASLHGTMSTLAMILLNRPLYELFMTKIWRVFTPNMVFIRDQSSFISTGVSR</sequence>